<name>A0A2P6VPZ4_9CHLO</name>
<reference evidence="2 3" key="1">
    <citation type="journal article" date="2018" name="Plant J.">
        <title>Genome sequences of Chlorella sorokiniana UTEX 1602 and Micractinium conductrix SAG 241.80: implications to maltose excretion by a green alga.</title>
        <authorList>
            <person name="Arriola M.B."/>
            <person name="Velmurugan N."/>
            <person name="Zhang Y."/>
            <person name="Plunkett M.H."/>
            <person name="Hondzo H."/>
            <person name="Barney B.M."/>
        </authorList>
    </citation>
    <scope>NUCLEOTIDE SEQUENCE [LARGE SCALE GENOMIC DNA]</scope>
    <source>
        <strain evidence="2 3">SAG 241.80</strain>
    </source>
</reference>
<feature type="compositionally biased region" description="Gly residues" evidence="1">
    <location>
        <begin position="417"/>
        <end position="432"/>
    </location>
</feature>
<gene>
    <name evidence="2" type="primary">g184</name>
    <name evidence="2" type="ORF">C2E20_0184</name>
</gene>
<dbReference type="AlphaFoldDB" id="A0A2P6VPZ4"/>
<keyword evidence="3" id="KW-1185">Reference proteome</keyword>
<evidence type="ECO:0000256" key="1">
    <source>
        <dbReference type="SAM" id="MobiDB-lite"/>
    </source>
</evidence>
<feature type="region of interest" description="Disordered" evidence="1">
    <location>
        <begin position="1"/>
        <end position="70"/>
    </location>
</feature>
<feature type="region of interest" description="Disordered" evidence="1">
    <location>
        <begin position="103"/>
        <end position="169"/>
    </location>
</feature>
<feature type="compositionally biased region" description="Basic and acidic residues" evidence="1">
    <location>
        <begin position="123"/>
        <end position="135"/>
    </location>
</feature>
<dbReference type="Proteomes" id="UP000239649">
    <property type="component" value="Unassembled WGS sequence"/>
</dbReference>
<feature type="compositionally biased region" description="Polar residues" evidence="1">
    <location>
        <begin position="24"/>
        <end position="35"/>
    </location>
</feature>
<feature type="region of interest" description="Disordered" evidence="1">
    <location>
        <begin position="401"/>
        <end position="448"/>
    </location>
</feature>
<feature type="compositionally biased region" description="Low complexity" evidence="1">
    <location>
        <begin position="136"/>
        <end position="161"/>
    </location>
</feature>
<dbReference type="EMBL" id="LHPF02000001">
    <property type="protein sequence ID" value="PSC76176.1"/>
    <property type="molecule type" value="Genomic_DNA"/>
</dbReference>
<evidence type="ECO:0000313" key="3">
    <source>
        <dbReference type="Proteomes" id="UP000239649"/>
    </source>
</evidence>
<organism evidence="2 3">
    <name type="scientific">Micractinium conductrix</name>
    <dbReference type="NCBI Taxonomy" id="554055"/>
    <lineage>
        <taxon>Eukaryota</taxon>
        <taxon>Viridiplantae</taxon>
        <taxon>Chlorophyta</taxon>
        <taxon>core chlorophytes</taxon>
        <taxon>Trebouxiophyceae</taxon>
        <taxon>Chlorellales</taxon>
        <taxon>Chlorellaceae</taxon>
        <taxon>Chlorella clade</taxon>
        <taxon>Micractinium</taxon>
    </lineage>
</organism>
<sequence length="638" mass="66316">MNRWPRTAAQQRWRNDGGGAPSVQRETCQPSSGSDSPRDVLHGVPRPSARRVKAGWASERAPEGRLAKAAWAPERVPEGHAQDVLHLLDASWYGPLIRSAVPAKAAEEDELRMPAPAPRGRQTQRDERGGDERAADTSPPTSGSTASQQSSQRSAQSGAQALRLPAPTPVQAITSRRDAAAAAAVQDLPGIGTWAGRYRLFGRRQEEEQRQQQGAVPAAAAAAAQAEVAGAASASALLPRGGTFGSPVVLRPGGIAGAAPADSPSRAQLRSAYGSEQAQEDAWRWRFSRKWATEQARFYEEGGVPSSLVYDDLDALAYTQACGVGVNLQVQPSSTPRRVGTLASAAEEGALGAEGSASALSLCQFDGADASYMSGGVLGADMSPGNSTHGARGAAAALHRTGSGAATLHRTGSGAATPGGGRGGGRGRGGGWQASRPGASPQGPSATSGVLAMANKARDLLQKQGAIEAEVQDRWERTRRAGDSWVGASLAPVSIDSFGRFKYCLLRISDSAGHTRFLVRGRAGATPDTILEGVRVEAAAASRADGLPAAYLEVVGGGVMEWREDTERELLLQPSALMGAALQQQRAASDSPTKTPYLSDVSGLTASLVRQALPCHFRITTGADAASSRANLASNNRI</sequence>
<dbReference type="GO" id="GO:0016740">
    <property type="term" value="F:transferase activity"/>
    <property type="evidence" value="ECO:0007669"/>
    <property type="project" value="UniProtKB-KW"/>
</dbReference>
<dbReference type="STRING" id="554055.A0A2P6VPZ4"/>
<accession>A0A2P6VPZ4</accession>
<dbReference type="OrthoDB" id="10249612at2759"/>
<comment type="caution">
    <text evidence="2">The sequence shown here is derived from an EMBL/GenBank/DDBJ whole genome shotgun (WGS) entry which is preliminary data.</text>
</comment>
<proteinExistence type="predicted"/>
<evidence type="ECO:0000313" key="2">
    <source>
        <dbReference type="EMBL" id="PSC76176.1"/>
    </source>
</evidence>
<protein>
    <submittedName>
        <fullName evidence="2">Acetyl-acetyltransferase</fullName>
    </submittedName>
</protein>